<sequence length="173" mass="20465">MQQSDLHRLIQSLETKGDALTHNSRQWREKIDNKTKEIEQLKRKRQENAKRINELRETAQRIQHNLKNRQEQQQELEERVHAIKEERIHSQCLVTQAESEWRELKAAHDTLATRYEAVRPSRDCKCAGCSKCNIEFAMLPCYHFAYCEECAKELSSCKLCNSTKQGIQRIYYG</sequence>
<organism evidence="2">
    <name type="scientific">Lichtheimia ramosa</name>
    <dbReference type="NCBI Taxonomy" id="688394"/>
    <lineage>
        <taxon>Eukaryota</taxon>
        <taxon>Fungi</taxon>
        <taxon>Fungi incertae sedis</taxon>
        <taxon>Mucoromycota</taxon>
        <taxon>Mucoromycotina</taxon>
        <taxon>Mucoromycetes</taxon>
        <taxon>Mucorales</taxon>
        <taxon>Lichtheimiaceae</taxon>
        <taxon>Lichtheimia</taxon>
    </lineage>
</organism>
<protein>
    <recommendedName>
        <fullName evidence="3">RING-type domain-containing protein</fullName>
    </recommendedName>
</protein>
<dbReference type="InterPro" id="IPR013083">
    <property type="entry name" value="Znf_RING/FYVE/PHD"/>
</dbReference>
<reference evidence="2" key="1">
    <citation type="journal article" date="2014" name="Genome Announc.">
        <title>De novo whole-genome sequence and genome annotation of Lichtheimia ramosa.</title>
        <authorList>
            <person name="Linde J."/>
            <person name="Schwartze V."/>
            <person name="Binder U."/>
            <person name="Lass-Florl C."/>
            <person name="Voigt K."/>
            <person name="Horn F."/>
        </authorList>
    </citation>
    <scope>NUCLEOTIDE SEQUENCE</scope>
    <source>
        <strain evidence="2">JMRC FSU:6197</strain>
    </source>
</reference>
<dbReference type="EMBL" id="LK023339">
    <property type="protein sequence ID" value="CDS10684.1"/>
    <property type="molecule type" value="Genomic_DNA"/>
</dbReference>
<dbReference type="Pfam" id="PF13920">
    <property type="entry name" value="zf-C3HC4_3"/>
    <property type="match status" value="1"/>
</dbReference>
<dbReference type="OrthoDB" id="1711136at2759"/>
<evidence type="ECO:0000256" key="1">
    <source>
        <dbReference type="SAM" id="Coils"/>
    </source>
</evidence>
<accession>A0A077WTR0</accession>
<dbReference type="Gene3D" id="3.30.40.10">
    <property type="entry name" value="Zinc/RING finger domain, C3HC4 (zinc finger)"/>
    <property type="match status" value="1"/>
</dbReference>
<keyword evidence="1" id="KW-0175">Coiled coil</keyword>
<name>A0A077WTR0_9FUNG</name>
<evidence type="ECO:0008006" key="3">
    <source>
        <dbReference type="Google" id="ProtNLM"/>
    </source>
</evidence>
<gene>
    <name evidence="2" type="ORF">LRAMOSA11170</name>
</gene>
<proteinExistence type="predicted"/>
<feature type="coiled-coil region" evidence="1">
    <location>
        <begin position="24"/>
        <end position="86"/>
    </location>
</feature>
<dbReference type="AlphaFoldDB" id="A0A077WTR0"/>
<evidence type="ECO:0000313" key="2">
    <source>
        <dbReference type="EMBL" id="CDS10684.1"/>
    </source>
</evidence>